<sequence>MKNNKKQALINQKSRFRMHKSGKFWIFSSLTQMTWLNLGKKSQNSIRVHVEQMDNEYQQIYSNSDDDEAHSLSRSLKVAGGIISGIGIGILGHVGTQTHASADTPHVSVEKNLDGKILANKDSVEINLTNIKSSTTDSTSISLTGSDSSSTSDS</sequence>
<evidence type="ECO:0000256" key="1">
    <source>
        <dbReference type="ARBA" id="ARBA00022729"/>
    </source>
</evidence>
<dbReference type="EMBL" id="JAOWLV010000009">
    <property type="protein sequence ID" value="MDG4977433.1"/>
    <property type="molecule type" value="Genomic_DNA"/>
</dbReference>
<evidence type="ECO:0000313" key="4">
    <source>
        <dbReference type="Proteomes" id="UP001152598"/>
    </source>
</evidence>
<organism evidence="3 4">
    <name type="scientific">Lactococcus lactis</name>
    <dbReference type="NCBI Taxonomy" id="1358"/>
    <lineage>
        <taxon>Bacteria</taxon>
        <taxon>Bacillati</taxon>
        <taxon>Bacillota</taxon>
        <taxon>Bacilli</taxon>
        <taxon>Lactobacillales</taxon>
        <taxon>Streptococcaceae</taxon>
        <taxon>Lactococcus</taxon>
    </lineage>
</organism>
<gene>
    <name evidence="3" type="ORF">OGZ50_11895</name>
</gene>
<evidence type="ECO:0000313" key="3">
    <source>
        <dbReference type="EMBL" id="MDG4977433.1"/>
    </source>
</evidence>
<keyword evidence="1" id="KW-0732">Signal</keyword>
<evidence type="ECO:0000256" key="2">
    <source>
        <dbReference type="SAM" id="MobiDB-lite"/>
    </source>
</evidence>
<proteinExistence type="predicted"/>
<dbReference type="NCBIfam" id="TIGR03715">
    <property type="entry name" value="KxYKxGKxW"/>
    <property type="match status" value="1"/>
</dbReference>
<feature type="region of interest" description="Disordered" evidence="2">
    <location>
        <begin position="135"/>
        <end position="154"/>
    </location>
</feature>
<protein>
    <submittedName>
        <fullName evidence="3">KxYKxGKxW signal peptide domain-containing protein</fullName>
    </submittedName>
</protein>
<name>A0AAP4DUY1_9LACT</name>
<dbReference type="AlphaFoldDB" id="A0AAP4DUY1"/>
<dbReference type="InterPro" id="IPR022263">
    <property type="entry name" value="KxYKxGKxW"/>
</dbReference>
<reference evidence="3" key="1">
    <citation type="submission" date="2022-10" db="EMBL/GenBank/DDBJ databases">
        <authorList>
            <person name="Turner M.S."/>
            <person name="Huang W."/>
        </authorList>
    </citation>
    <scope>NUCLEOTIDE SEQUENCE</scope>
    <source>
        <strain evidence="3">54</strain>
    </source>
</reference>
<accession>A0AAP4DUY1</accession>
<feature type="non-terminal residue" evidence="3">
    <location>
        <position position="154"/>
    </location>
</feature>
<reference evidence="3" key="2">
    <citation type="journal article" date="2023" name="Food Microbiol.">
        <title>Evaluation of the fermentation potential of lactic acid bacteria isolated from herbs, fruits and vegetables as starter cultures in nut-based milk alternatives.</title>
        <authorList>
            <person name="Huang W."/>
            <person name="Dong A."/>
            <person name="Pham H.T."/>
            <person name="Zhou C."/>
            <person name="Huo Z."/>
            <person name="Watjen A.P."/>
            <person name="Prakash S."/>
            <person name="Bang-Berthelsen C.H."/>
            <person name="Turner M.S."/>
        </authorList>
    </citation>
    <scope>NUCLEOTIDE SEQUENCE</scope>
    <source>
        <strain evidence="3">54</strain>
    </source>
</reference>
<dbReference type="Proteomes" id="UP001152598">
    <property type="component" value="Unassembled WGS sequence"/>
</dbReference>
<dbReference type="Pfam" id="PF19258">
    <property type="entry name" value="KxYKxGKxW_sig"/>
    <property type="match status" value="1"/>
</dbReference>
<comment type="caution">
    <text evidence="3">The sequence shown here is derived from an EMBL/GenBank/DDBJ whole genome shotgun (WGS) entry which is preliminary data.</text>
</comment>